<accession>A0A1V6R1C2</accession>
<comment type="caution">
    <text evidence="2">The sequence shown here is derived from an EMBL/GenBank/DDBJ whole genome shotgun (WGS) entry which is preliminary data.</text>
</comment>
<sequence>MESQDSNTSTAAFQTEINHFMSIPWCRSHLCEPNFQPIDKPREATPDNGHTLLGKTWFTKDTIPHLLTLYRQPSVTEDLRGEIRRFHTLGTGLNEHPNILHGGVIAAVLDGALGVLIRRAMPDGGPAYTVALNITYQKAVKTPETIMARSWITKTEGRKIWGTARIESGTGESYATAEGVFVKAIAKI</sequence>
<dbReference type="PANTHER" id="PTHR47260:SF6">
    <property type="entry name" value="THIOESTERASE DOMAIN-CONTAINING PROTEIN"/>
    <property type="match status" value="1"/>
</dbReference>
<dbReference type="SUPFAM" id="SSF54637">
    <property type="entry name" value="Thioesterase/thiol ester dehydrase-isomerase"/>
    <property type="match status" value="1"/>
</dbReference>
<gene>
    <name evidence="2" type="ORF">PENSOL_c021G01921</name>
</gene>
<evidence type="ECO:0000313" key="3">
    <source>
        <dbReference type="Proteomes" id="UP000191612"/>
    </source>
</evidence>
<dbReference type="EMBL" id="MDYO01000021">
    <property type="protein sequence ID" value="OQD95265.1"/>
    <property type="molecule type" value="Genomic_DNA"/>
</dbReference>
<dbReference type="PANTHER" id="PTHR47260">
    <property type="entry name" value="UPF0644 PROTEIN PB2B4.06"/>
    <property type="match status" value="1"/>
</dbReference>
<dbReference type="CDD" id="cd03443">
    <property type="entry name" value="PaaI_thioesterase"/>
    <property type="match status" value="1"/>
</dbReference>
<feature type="domain" description="Thioesterase" evidence="1">
    <location>
        <begin position="98"/>
        <end position="172"/>
    </location>
</feature>
<dbReference type="InterPro" id="IPR052061">
    <property type="entry name" value="PTE-AB_protein"/>
</dbReference>
<dbReference type="Gene3D" id="3.10.129.10">
    <property type="entry name" value="Hotdog Thioesterase"/>
    <property type="match status" value="1"/>
</dbReference>
<dbReference type="InterPro" id="IPR006683">
    <property type="entry name" value="Thioestr_dom"/>
</dbReference>
<keyword evidence="3" id="KW-1185">Reference proteome</keyword>
<evidence type="ECO:0000259" key="1">
    <source>
        <dbReference type="Pfam" id="PF03061"/>
    </source>
</evidence>
<dbReference type="InterPro" id="IPR029069">
    <property type="entry name" value="HotDog_dom_sf"/>
</dbReference>
<name>A0A1V6R1C2_9EURO</name>
<reference evidence="3" key="1">
    <citation type="journal article" date="2017" name="Nat. Microbiol.">
        <title>Global analysis of biosynthetic gene clusters reveals vast potential of secondary metabolite production in Penicillium species.</title>
        <authorList>
            <person name="Nielsen J.C."/>
            <person name="Grijseels S."/>
            <person name="Prigent S."/>
            <person name="Ji B."/>
            <person name="Dainat J."/>
            <person name="Nielsen K.F."/>
            <person name="Frisvad J.C."/>
            <person name="Workman M."/>
            <person name="Nielsen J."/>
        </authorList>
    </citation>
    <scope>NUCLEOTIDE SEQUENCE [LARGE SCALE GENOMIC DNA]</scope>
    <source>
        <strain evidence="3">IBT 29525</strain>
    </source>
</reference>
<dbReference type="Pfam" id="PF03061">
    <property type="entry name" value="4HBT"/>
    <property type="match status" value="1"/>
</dbReference>
<dbReference type="AlphaFoldDB" id="A0A1V6R1C2"/>
<proteinExistence type="predicted"/>
<protein>
    <recommendedName>
        <fullName evidence="1">Thioesterase domain-containing protein</fullName>
    </recommendedName>
</protein>
<evidence type="ECO:0000313" key="2">
    <source>
        <dbReference type="EMBL" id="OQD95265.1"/>
    </source>
</evidence>
<organism evidence="2 3">
    <name type="scientific">Penicillium solitum</name>
    <dbReference type="NCBI Taxonomy" id="60172"/>
    <lineage>
        <taxon>Eukaryota</taxon>
        <taxon>Fungi</taxon>
        <taxon>Dikarya</taxon>
        <taxon>Ascomycota</taxon>
        <taxon>Pezizomycotina</taxon>
        <taxon>Eurotiomycetes</taxon>
        <taxon>Eurotiomycetidae</taxon>
        <taxon>Eurotiales</taxon>
        <taxon>Aspergillaceae</taxon>
        <taxon>Penicillium</taxon>
    </lineage>
</organism>
<dbReference type="Proteomes" id="UP000191612">
    <property type="component" value="Unassembled WGS sequence"/>
</dbReference>